<accession>A0A9E5MKG1</accession>
<keyword evidence="1" id="KW-1133">Transmembrane helix</keyword>
<proteinExistence type="predicted"/>
<keyword evidence="1" id="KW-0472">Membrane</keyword>
<feature type="transmembrane region" description="Helical" evidence="1">
    <location>
        <begin position="71"/>
        <end position="90"/>
    </location>
</feature>
<dbReference type="RefSeq" id="WP_152583568.1">
    <property type="nucleotide sequence ID" value="NZ_JAVJPO010000010.1"/>
</dbReference>
<dbReference type="EMBL" id="VIKT02000010">
    <property type="protein sequence ID" value="NHF63079.1"/>
    <property type="molecule type" value="Genomic_DNA"/>
</dbReference>
<keyword evidence="3" id="KW-1185">Reference proteome</keyword>
<name>A0A9E5MKG1_9MICO</name>
<evidence type="ECO:0000256" key="1">
    <source>
        <dbReference type="SAM" id="Phobius"/>
    </source>
</evidence>
<feature type="transmembrane region" description="Helical" evidence="1">
    <location>
        <begin position="102"/>
        <end position="122"/>
    </location>
</feature>
<feature type="transmembrane region" description="Helical" evidence="1">
    <location>
        <begin position="166"/>
        <end position="193"/>
    </location>
</feature>
<comment type="caution">
    <text evidence="2">The sequence shown here is derived from an EMBL/GenBank/DDBJ whole genome shotgun (WGS) entry which is preliminary data.</text>
</comment>
<feature type="transmembrane region" description="Helical" evidence="1">
    <location>
        <begin position="42"/>
        <end position="59"/>
    </location>
</feature>
<evidence type="ECO:0000313" key="2">
    <source>
        <dbReference type="EMBL" id="NHF63079.1"/>
    </source>
</evidence>
<sequence>MSDRPNTDALDTQRAWTVGGALVLLVVVLDAGAGGFLPDGGLVRALLLAAALVVFAVGVRGSGSVTALRPTGTIALCALAATLVVGWVVNATLVPMGGQLDAVVVVGQVILVLQFALALVAVERIGRLAVVPRPWNWAPAIAFGVIALLYAATAIAAVLSRQVLEVFGYVAVAVNGIASVAALVGLGVLAIVLGDRAGRSSSPDAPTPEVDVERD</sequence>
<keyword evidence="1" id="KW-0812">Transmembrane</keyword>
<dbReference type="AlphaFoldDB" id="A0A9E5MKG1"/>
<feature type="transmembrane region" description="Helical" evidence="1">
    <location>
        <begin position="15"/>
        <end position="36"/>
    </location>
</feature>
<dbReference type="Proteomes" id="UP000818266">
    <property type="component" value="Unassembled WGS sequence"/>
</dbReference>
<gene>
    <name evidence="2" type="ORF">FK219_007475</name>
</gene>
<organism evidence="2 3">
    <name type="scientific">Microcella pacifica</name>
    <dbReference type="NCBI Taxonomy" id="2591847"/>
    <lineage>
        <taxon>Bacteria</taxon>
        <taxon>Bacillati</taxon>
        <taxon>Actinomycetota</taxon>
        <taxon>Actinomycetes</taxon>
        <taxon>Micrococcales</taxon>
        <taxon>Microbacteriaceae</taxon>
        <taxon>Microcella</taxon>
    </lineage>
</organism>
<protein>
    <submittedName>
        <fullName evidence="2">Uncharacterized protein</fullName>
    </submittedName>
</protein>
<reference evidence="2 3" key="1">
    <citation type="submission" date="2020-03" db="EMBL/GenBank/DDBJ databases">
        <title>Chryseoglobus sp. isolated from a deep-sea seamount.</title>
        <authorList>
            <person name="Zhang D.-C."/>
        </authorList>
    </citation>
    <scope>NUCLEOTIDE SEQUENCE [LARGE SCALE GENOMIC DNA]</scope>
    <source>
        <strain evidence="2 3">KN1116</strain>
    </source>
</reference>
<evidence type="ECO:0000313" key="3">
    <source>
        <dbReference type="Proteomes" id="UP000818266"/>
    </source>
</evidence>
<dbReference type="OrthoDB" id="5114831at2"/>
<feature type="transmembrane region" description="Helical" evidence="1">
    <location>
        <begin position="134"/>
        <end position="160"/>
    </location>
</feature>